<keyword evidence="3" id="KW-1185">Reference proteome</keyword>
<evidence type="ECO:0000313" key="3">
    <source>
        <dbReference type="Proteomes" id="UP000685013"/>
    </source>
</evidence>
<organism evidence="2 3">
    <name type="scientific">Cucurbita argyrosperma subsp. sororia</name>
    <dbReference type="NCBI Taxonomy" id="37648"/>
    <lineage>
        <taxon>Eukaryota</taxon>
        <taxon>Viridiplantae</taxon>
        <taxon>Streptophyta</taxon>
        <taxon>Embryophyta</taxon>
        <taxon>Tracheophyta</taxon>
        <taxon>Spermatophyta</taxon>
        <taxon>Magnoliopsida</taxon>
        <taxon>eudicotyledons</taxon>
        <taxon>Gunneridae</taxon>
        <taxon>Pentapetalae</taxon>
        <taxon>rosids</taxon>
        <taxon>fabids</taxon>
        <taxon>Cucurbitales</taxon>
        <taxon>Cucurbitaceae</taxon>
        <taxon>Cucurbiteae</taxon>
        <taxon>Cucurbita</taxon>
    </lineage>
</organism>
<accession>A0AAV6P4B6</accession>
<reference evidence="2 3" key="1">
    <citation type="journal article" date="2021" name="Hortic Res">
        <title>The domestication of Cucurbita argyrosperma as revealed by the genome of its wild relative.</title>
        <authorList>
            <person name="Barrera-Redondo J."/>
            <person name="Sanchez-de la Vega G."/>
            <person name="Aguirre-Liguori J.A."/>
            <person name="Castellanos-Morales G."/>
            <person name="Gutierrez-Guerrero Y.T."/>
            <person name="Aguirre-Dugua X."/>
            <person name="Aguirre-Planter E."/>
            <person name="Tenaillon M.I."/>
            <person name="Lira-Saade R."/>
            <person name="Eguiarte L.E."/>
        </authorList>
    </citation>
    <scope>NUCLEOTIDE SEQUENCE [LARGE SCALE GENOMIC DNA]</scope>
    <source>
        <strain evidence="2">JBR-2021</strain>
    </source>
</reference>
<evidence type="ECO:0000256" key="1">
    <source>
        <dbReference type="SAM" id="MobiDB-lite"/>
    </source>
</evidence>
<sequence>MFISHLPPSLLSHAPPVNLSLHTSRRHGYKLRCEHIDIFPNSHGLHHMKEAMTRVCRSLLPPQKPWDGFFVVQGSEGTHLELQQLKRPKDTYSSDGSNLTKLL</sequence>
<feature type="compositionally biased region" description="Polar residues" evidence="1">
    <location>
        <begin position="93"/>
        <end position="103"/>
    </location>
</feature>
<evidence type="ECO:0000313" key="2">
    <source>
        <dbReference type="EMBL" id="KAG6605689.1"/>
    </source>
</evidence>
<feature type="region of interest" description="Disordered" evidence="1">
    <location>
        <begin position="81"/>
        <end position="103"/>
    </location>
</feature>
<dbReference type="EMBL" id="JAGKQH010000002">
    <property type="protein sequence ID" value="KAG6605689.1"/>
    <property type="molecule type" value="Genomic_DNA"/>
</dbReference>
<dbReference type="Proteomes" id="UP000685013">
    <property type="component" value="Chromosome 2"/>
</dbReference>
<gene>
    <name evidence="2" type="ORF">SDJN03_03006</name>
</gene>
<comment type="caution">
    <text evidence="2">The sequence shown here is derived from an EMBL/GenBank/DDBJ whole genome shotgun (WGS) entry which is preliminary data.</text>
</comment>
<name>A0AAV6P4B6_9ROSI</name>
<feature type="non-terminal residue" evidence="2">
    <location>
        <position position="1"/>
    </location>
</feature>
<dbReference type="AlphaFoldDB" id="A0AAV6P4B6"/>
<proteinExistence type="predicted"/>
<protein>
    <submittedName>
        <fullName evidence="2">Uncharacterized protein</fullName>
    </submittedName>
</protein>